<gene>
    <name evidence="9" type="primary">csbB_1</name>
    <name evidence="9" type="ORF">GALL_74910</name>
</gene>
<dbReference type="InterPro" id="IPR050256">
    <property type="entry name" value="Glycosyltransferase_2"/>
</dbReference>
<proteinExistence type="predicted"/>
<reference evidence="9" key="1">
    <citation type="submission" date="2016-10" db="EMBL/GenBank/DDBJ databases">
        <title>Sequence of Gallionella enrichment culture.</title>
        <authorList>
            <person name="Poehlein A."/>
            <person name="Muehling M."/>
            <person name="Daniel R."/>
        </authorList>
    </citation>
    <scope>NUCLEOTIDE SEQUENCE</scope>
</reference>
<protein>
    <submittedName>
        <fullName evidence="9">Putative glycosyltransferase CsbB</fullName>
        <ecNumber evidence="9">2.4.-.-</ecNumber>
    </submittedName>
</protein>
<keyword evidence="4 7" id="KW-0812">Transmembrane</keyword>
<name>A0A1J5SQE4_9ZZZZ</name>
<feature type="domain" description="Glycosyltransferase 2-like" evidence="8">
    <location>
        <begin position="10"/>
        <end position="172"/>
    </location>
</feature>
<dbReference type="Pfam" id="PF00535">
    <property type="entry name" value="Glycos_transf_2"/>
    <property type="match status" value="1"/>
</dbReference>
<dbReference type="SUPFAM" id="SSF53448">
    <property type="entry name" value="Nucleotide-diphospho-sugar transferases"/>
    <property type="match status" value="1"/>
</dbReference>
<feature type="transmembrane region" description="Helical" evidence="7">
    <location>
        <begin position="236"/>
        <end position="257"/>
    </location>
</feature>
<evidence type="ECO:0000256" key="3">
    <source>
        <dbReference type="ARBA" id="ARBA00022679"/>
    </source>
</evidence>
<evidence type="ECO:0000256" key="2">
    <source>
        <dbReference type="ARBA" id="ARBA00022676"/>
    </source>
</evidence>
<dbReference type="EMBL" id="MLJW01000022">
    <property type="protein sequence ID" value="OIR10721.1"/>
    <property type="molecule type" value="Genomic_DNA"/>
</dbReference>
<evidence type="ECO:0000256" key="5">
    <source>
        <dbReference type="ARBA" id="ARBA00022989"/>
    </source>
</evidence>
<evidence type="ECO:0000256" key="4">
    <source>
        <dbReference type="ARBA" id="ARBA00022692"/>
    </source>
</evidence>
<dbReference type="PANTHER" id="PTHR48090:SF1">
    <property type="entry name" value="PROPHAGE BACTOPRENOL GLUCOSYL TRANSFERASE HOMOLOG"/>
    <property type="match status" value="1"/>
</dbReference>
<keyword evidence="6 7" id="KW-0472">Membrane</keyword>
<dbReference type="GO" id="GO:0005886">
    <property type="term" value="C:plasma membrane"/>
    <property type="evidence" value="ECO:0007669"/>
    <property type="project" value="TreeGrafter"/>
</dbReference>
<dbReference type="GO" id="GO:0016757">
    <property type="term" value="F:glycosyltransferase activity"/>
    <property type="evidence" value="ECO:0007669"/>
    <property type="project" value="UniProtKB-KW"/>
</dbReference>
<evidence type="ECO:0000259" key="8">
    <source>
        <dbReference type="Pfam" id="PF00535"/>
    </source>
</evidence>
<dbReference type="EC" id="2.4.-.-" evidence="9"/>
<dbReference type="Gene3D" id="3.90.550.10">
    <property type="entry name" value="Spore Coat Polysaccharide Biosynthesis Protein SpsA, Chain A"/>
    <property type="match status" value="1"/>
</dbReference>
<comment type="subcellular location">
    <subcellularLocation>
        <location evidence="1">Membrane</location>
        <topology evidence="1">Multi-pass membrane protein</topology>
    </subcellularLocation>
</comment>
<dbReference type="CDD" id="cd04187">
    <property type="entry name" value="DPM1_like_bac"/>
    <property type="match status" value="1"/>
</dbReference>
<keyword evidence="2 9" id="KW-0328">Glycosyltransferase</keyword>
<comment type="caution">
    <text evidence="9">The sequence shown here is derived from an EMBL/GenBank/DDBJ whole genome shotgun (WGS) entry which is preliminary data.</text>
</comment>
<dbReference type="PANTHER" id="PTHR48090">
    <property type="entry name" value="UNDECAPRENYL-PHOSPHATE 4-DEOXY-4-FORMAMIDO-L-ARABINOSE TRANSFERASE-RELATED"/>
    <property type="match status" value="1"/>
</dbReference>
<evidence type="ECO:0000256" key="1">
    <source>
        <dbReference type="ARBA" id="ARBA00004141"/>
    </source>
</evidence>
<dbReference type="AlphaFoldDB" id="A0A1J5SQE4"/>
<dbReference type="InterPro" id="IPR001173">
    <property type="entry name" value="Glyco_trans_2-like"/>
</dbReference>
<accession>A0A1J5SQE4</accession>
<keyword evidence="3 9" id="KW-0808">Transferase</keyword>
<evidence type="ECO:0000256" key="7">
    <source>
        <dbReference type="SAM" id="Phobius"/>
    </source>
</evidence>
<sequence>MTTSQKKLISLIVPVFNEEENIGPLYDAVVPLIKQHEGKYDFELVFTDNHSSDSTYNILNELRERDHRVRVFRFSRNFGYQKSILTGYLKARGDALIQLDCDLQDPPALITEFLKHWEDGCAVVYGVRRSRKESAVLHYARKLFYRLADYLSDDDLPVDVGDFRLIDKKVADVLRQVDDAQPYLRGMIAAMGFRQHGIPYDRHNRERGTSNFRFKDLVGLAIDGILNHSIVPLRMATFFGIGISIMTILAIIGYSVSKLFFGVNWPAGFTTLAVLVLAGISVNALFLGIIGEYLGRIYQQVKKRPLVIIESALDDENMRGNR</sequence>
<dbReference type="InterPro" id="IPR029044">
    <property type="entry name" value="Nucleotide-diphossugar_trans"/>
</dbReference>
<organism evidence="9">
    <name type="scientific">mine drainage metagenome</name>
    <dbReference type="NCBI Taxonomy" id="410659"/>
    <lineage>
        <taxon>unclassified sequences</taxon>
        <taxon>metagenomes</taxon>
        <taxon>ecological metagenomes</taxon>
    </lineage>
</organism>
<keyword evidence="5 7" id="KW-1133">Transmembrane helix</keyword>
<feature type="transmembrane region" description="Helical" evidence="7">
    <location>
        <begin position="269"/>
        <end position="294"/>
    </location>
</feature>
<evidence type="ECO:0000256" key="6">
    <source>
        <dbReference type="ARBA" id="ARBA00023136"/>
    </source>
</evidence>
<evidence type="ECO:0000313" key="9">
    <source>
        <dbReference type="EMBL" id="OIR10721.1"/>
    </source>
</evidence>